<sequence>MKSPLLLPAVLVATLPLASLIAAEEGGGHGSGASSEGVAPASDEGQNAIKSFKFDEGLKIDLWAAEPLLANPVCFTEDEKGHWYVAETFRQEKGIEDDRGHAEWRDEDIASKSLADRLAYMHKHVPDTTLFEQKFAKYEDRIRRLEDTTGSGIANKSTIFADGFRDALDGTGAGLIARGDEIWYTCIPNLWHFRDTKGTGTADVKEKLLSGFGIKFALRGHDMHGLRFGPDGKLYFSIGDRALHVKTKEGKDIAQTESGSIMRCNPDGTDFEIFTTGVRNPQELAFDEHGNLFTGDNNSDAGDKVRFTYLVEGGDCGWRMAFQYLPDRGPWMRERPWDEVIAPTVRYIIPCVANIGNGPSGLTYNPGTGLSPKYYKNFYLSDFRGGAAASVVHEIHTEPKGAFFTATHRDWLKGMLTTDVEFGNDGALYVLDWVASWGGVGKGRMYKFTDPANANTALQKETEKLIFDGMTKRSDDELARLLAHADMRVRQAAQFELANRGAGSIKTFAAVAADTKVANPLARLHAIWGLGQLAKNAGALDSLPALLADADPEVRAQAAHVLGDHKVNAVSAKFVEMLKDKENRVRFFAAMGISKTADKNAFDPLCAMLVENDDKDPIVRHGGVMGLIATGTAEQIAAKAHDPSVAMRGDAVVALRRLESPLVAQFLKDADESVVLEAARAIHDVPIQGALPALAALTTNTAIKNPNILNRVVNANYRLGKAENAKALAELAANTQMPESARKDALNALSDWAHPDAKDRLLNQWRPLPDRGDEDASVAMKATAAQLFKDAPAAIQETLAKLAGKLSLKNTGEPLALLAMNDKSSAAARAEAVKALTELKDSHLAEVAHHAIKDGNTEVRSEGLKALAVADPVAAVKVIAEVLEKGSTKEKQGALGALTQIQNPEAIKLLSTQLDKLIAHQLPGEIQLDVIDAATAHDNAELKNKLAQYEAALPTADALAKFRVALVGGNVERGRKIFREKEATQCLRCHKCETGDSVVGPDLTHVGSRKNREYILESIVYPDKQIAEGFEIAVLTLQNGSVVAGRLAAHSDKELKIETMDEKGKPQVVTVEVSQIKNRQRAPSPMPPNLMDFLSKSELRDLVEYLATRK</sequence>
<keyword evidence="8" id="KW-1185">Reference proteome</keyword>
<evidence type="ECO:0000313" key="8">
    <source>
        <dbReference type="Proteomes" id="UP000005824"/>
    </source>
</evidence>
<dbReference type="InterPro" id="IPR011042">
    <property type="entry name" value="6-blade_b-propeller_TolB-like"/>
</dbReference>
<accession>B4DCA1</accession>
<dbReference type="eggNOG" id="COG1413">
    <property type="taxonomic scope" value="Bacteria"/>
</dbReference>
<dbReference type="GO" id="GO:0009055">
    <property type="term" value="F:electron transfer activity"/>
    <property type="evidence" value="ECO:0007669"/>
    <property type="project" value="InterPro"/>
</dbReference>
<dbReference type="Gene3D" id="1.10.760.10">
    <property type="entry name" value="Cytochrome c-like domain"/>
    <property type="match status" value="1"/>
</dbReference>
<gene>
    <name evidence="7" type="ORF">CfE428DRAFT_6542</name>
</gene>
<comment type="caution">
    <text evidence="7">The sequence shown here is derived from an EMBL/GenBank/DDBJ whole genome shotgun (WGS) entry which is preliminary data.</text>
</comment>
<dbReference type="RefSeq" id="WP_006983859.1">
    <property type="nucleotide sequence ID" value="NZ_ABVL01000046.1"/>
</dbReference>
<dbReference type="STRING" id="497964.CfE428DRAFT_6542"/>
<dbReference type="NCBIfam" id="TIGR02604">
    <property type="entry name" value="Piru_Ver_Nterm"/>
    <property type="match status" value="1"/>
</dbReference>
<keyword evidence="3 4" id="KW-0408">Iron</keyword>
<evidence type="ECO:0000256" key="3">
    <source>
        <dbReference type="ARBA" id="ARBA00023004"/>
    </source>
</evidence>
<evidence type="ECO:0000256" key="5">
    <source>
        <dbReference type="SAM" id="SignalP"/>
    </source>
</evidence>
<dbReference type="Pfam" id="PF13646">
    <property type="entry name" value="HEAT_2"/>
    <property type="match status" value="1"/>
</dbReference>
<dbReference type="PROSITE" id="PS51007">
    <property type="entry name" value="CYTC"/>
    <property type="match status" value="1"/>
</dbReference>
<dbReference type="GO" id="GO:0046872">
    <property type="term" value="F:metal ion binding"/>
    <property type="evidence" value="ECO:0007669"/>
    <property type="project" value="UniProtKB-KW"/>
</dbReference>
<evidence type="ECO:0000256" key="2">
    <source>
        <dbReference type="ARBA" id="ARBA00022723"/>
    </source>
</evidence>
<keyword evidence="2 4" id="KW-0479">Metal-binding</keyword>
<evidence type="ECO:0000256" key="1">
    <source>
        <dbReference type="ARBA" id="ARBA00022617"/>
    </source>
</evidence>
<dbReference type="Proteomes" id="UP000005824">
    <property type="component" value="Unassembled WGS sequence"/>
</dbReference>
<dbReference type="Gene3D" id="2.120.10.30">
    <property type="entry name" value="TolB, C-terminal domain"/>
    <property type="match status" value="1"/>
</dbReference>
<dbReference type="eggNOG" id="COG2010">
    <property type="taxonomic scope" value="Bacteria"/>
</dbReference>
<feature type="domain" description="Cytochrome c" evidence="6">
    <location>
        <begin position="969"/>
        <end position="1110"/>
    </location>
</feature>
<dbReference type="Gene3D" id="1.25.10.10">
    <property type="entry name" value="Leucine-rich Repeat Variant"/>
    <property type="match status" value="2"/>
</dbReference>
<dbReference type="SUPFAM" id="SSF48371">
    <property type="entry name" value="ARM repeat"/>
    <property type="match status" value="3"/>
</dbReference>
<dbReference type="InterPro" id="IPR013428">
    <property type="entry name" value="Membrane-bound_put_N"/>
</dbReference>
<evidence type="ECO:0000259" key="6">
    <source>
        <dbReference type="PROSITE" id="PS51007"/>
    </source>
</evidence>
<dbReference type="InterPro" id="IPR011041">
    <property type="entry name" value="Quinoprot_gluc/sorb_DH_b-prop"/>
</dbReference>
<keyword evidence="5" id="KW-0732">Signal</keyword>
<dbReference type="PANTHER" id="PTHR33546">
    <property type="entry name" value="LARGE, MULTIFUNCTIONAL SECRETED PROTEIN-RELATED"/>
    <property type="match status" value="1"/>
</dbReference>
<dbReference type="InterPro" id="IPR036909">
    <property type="entry name" value="Cyt_c-like_dom_sf"/>
</dbReference>
<dbReference type="GO" id="GO:0020037">
    <property type="term" value="F:heme binding"/>
    <property type="evidence" value="ECO:0007669"/>
    <property type="project" value="InterPro"/>
</dbReference>
<dbReference type="InterPro" id="IPR009056">
    <property type="entry name" value="Cyt_c-like_dom"/>
</dbReference>
<dbReference type="InterPro" id="IPR055557">
    <property type="entry name" value="DUF7133"/>
</dbReference>
<dbReference type="InterPro" id="IPR013427">
    <property type="entry name" value="Haem-bd_dom_put"/>
</dbReference>
<name>B4DCA1_9BACT</name>
<feature type="chain" id="PRO_5002802749" evidence="5">
    <location>
        <begin position="23"/>
        <end position="1110"/>
    </location>
</feature>
<feature type="signal peptide" evidence="5">
    <location>
        <begin position="1"/>
        <end position="22"/>
    </location>
</feature>
<dbReference type="SUPFAM" id="SSF50952">
    <property type="entry name" value="Soluble quinoprotein glucose dehydrogenase"/>
    <property type="match status" value="1"/>
</dbReference>
<dbReference type="InterPro" id="IPR016024">
    <property type="entry name" value="ARM-type_fold"/>
</dbReference>
<dbReference type="Pfam" id="PF23500">
    <property type="entry name" value="DUF7133"/>
    <property type="match status" value="1"/>
</dbReference>
<keyword evidence="1 4" id="KW-0349">Heme</keyword>
<evidence type="ECO:0000313" key="7">
    <source>
        <dbReference type="EMBL" id="EDY15931.1"/>
    </source>
</evidence>
<protein>
    <submittedName>
        <fullName evidence="7">Heme-binding protein</fullName>
    </submittedName>
</protein>
<dbReference type="SUPFAM" id="SSF46626">
    <property type="entry name" value="Cytochrome c"/>
    <property type="match status" value="1"/>
</dbReference>
<dbReference type="PANTHER" id="PTHR33546:SF1">
    <property type="entry name" value="LARGE, MULTIFUNCTIONAL SECRETED PROTEIN"/>
    <property type="match status" value="1"/>
</dbReference>
<dbReference type="EMBL" id="ABVL01000046">
    <property type="protein sequence ID" value="EDY15931.1"/>
    <property type="molecule type" value="Genomic_DNA"/>
</dbReference>
<dbReference type="InParanoid" id="B4DCA1"/>
<dbReference type="eggNOG" id="COG2133">
    <property type="taxonomic scope" value="Bacteria"/>
</dbReference>
<dbReference type="InterPro" id="IPR011989">
    <property type="entry name" value="ARM-like"/>
</dbReference>
<organism evidence="7 8">
    <name type="scientific">Chthoniobacter flavus Ellin428</name>
    <dbReference type="NCBI Taxonomy" id="497964"/>
    <lineage>
        <taxon>Bacteria</taxon>
        <taxon>Pseudomonadati</taxon>
        <taxon>Verrucomicrobiota</taxon>
        <taxon>Spartobacteria</taxon>
        <taxon>Chthoniobacterales</taxon>
        <taxon>Chthoniobacteraceae</taxon>
        <taxon>Chthoniobacter</taxon>
    </lineage>
</organism>
<proteinExistence type="predicted"/>
<reference evidence="7 8" key="1">
    <citation type="journal article" date="2011" name="J. Bacteriol.">
        <title>Genome sequence of Chthoniobacter flavus Ellin428, an aerobic heterotrophic soil bacterium.</title>
        <authorList>
            <person name="Kant R."/>
            <person name="van Passel M.W."/>
            <person name="Palva A."/>
            <person name="Lucas S."/>
            <person name="Lapidus A."/>
            <person name="Glavina Del Rio T."/>
            <person name="Dalin E."/>
            <person name="Tice H."/>
            <person name="Bruce D."/>
            <person name="Goodwin L."/>
            <person name="Pitluck S."/>
            <person name="Larimer F.W."/>
            <person name="Land M.L."/>
            <person name="Hauser L."/>
            <person name="Sangwan P."/>
            <person name="de Vos W.M."/>
            <person name="Janssen P.H."/>
            <person name="Smidt H."/>
        </authorList>
    </citation>
    <scope>NUCLEOTIDE SEQUENCE [LARGE SCALE GENOMIC DNA]</scope>
    <source>
        <strain evidence="7 8">Ellin428</strain>
    </source>
</reference>
<dbReference type="NCBIfam" id="TIGR02603">
    <property type="entry name" value="CxxCH_TIGR02603"/>
    <property type="match status" value="1"/>
</dbReference>
<dbReference type="AlphaFoldDB" id="B4DCA1"/>
<evidence type="ECO:0000256" key="4">
    <source>
        <dbReference type="PROSITE-ProRule" id="PRU00433"/>
    </source>
</evidence>